<dbReference type="InterPro" id="IPR013216">
    <property type="entry name" value="Methyltransf_11"/>
</dbReference>
<proteinExistence type="predicted"/>
<dbReference type="GO" id="GO:0032259">
    <property type="term" value="P:methylation"/>
    <property type="evidence" value="ECO:0007669"/>
    <property type="project" value="UniProtKB-KW"/>
</dbReference>
<evidence type="ECO:0000313" key="2">
    <source>
        <dbReference type="EMBL" id="MTI28566.1"/>
    </source>
</evidence>
<dbReference type="InterPro" id="IPR029063">
    <property type="entry name" value="SAM-dependent_MTases_sf"/>
</dbReference>
<dbReference type="EMBL" id="SMLW01000667">
    <property type="protein sequence ID" value="MTI28566.1"/>
    <property type="molecule type" value="Genomic_DNA"/>
</dbReference>
<keyword evidence="2" id="KW-0808">Transferase</keyword>
<evidence type="ECO:0000313" key="3">
    <source>
        <dbReference type="Proteomes" id="UP000798808"/>
    </source>
</evidence>
<dbReference type="RefSeq" id="WP_155176219.1">
    <property type="nucleotide sequence ID" value="NZ_BAAAFL010000053.1"/>
</dbReference>
<dbReference type="Gene3D" id="3.40.50.150">
    <property type="entry name" value="Vaccinia Virus protein VP39"/>
    <property type="match status" value="1"/>
</dbReference>
<sequence>MLKTIRNLFKSGHNQTISYKGLNLPNFRTNQQLSSNEDYLNSGIEQVDFLKEKGLLTNSSKILDFGCGQGRLANTLEYTNTPFSSYTGIDTDKKSIDWCNKNLRYKDAYNFIHLSAHNARYNKRAEGLQELPFDKDSFDLIFLNSVFSHMLTNDIQFYLNQFNRVLHKNGAVYLTAFVENDVPDVEENPQNYIAESTGALHRVRYEKNFFISLMENANFRLHGFYHQQIDRTKQSVVILKK</sequence>
<dbReference type="SUPFAM" id="SSF53335">
    <property type="entry name" value="S-adenosyl-L-methionine-dependent methyltransferases"/>
    <property type="match status" value="1"/>
</dbReference>
<dbReference type="PANTHER" id="PTHR43861:SF1">
    <property type="entry name" value="TRANS-ACONITATE 2-METHYLTRANSFERASE"/>
    <property type="match status" value="1"/>
</dbReference>
<dbReference type="GO" id="GO:0008168">
    <property type="term" value="F:methyltransferase activity"/>
    <property type="evidence" value="ECO:0007669"/>
    <property type="project" value="UniProtKB-KW"/>
</dbReference>
<dbReference type="CDD" id="cd02440">
    <property type="entry name" value="AdoMet_MTases"/>
    <property type="match status" value="1"/>
</dbReference>
<dbReference type="PANTHER" id="PTHR43861">
    <property type="entry name" value="TRANS-ACONITATE 2-METHYLTRANSFERASE-RELATED"/>
    <property type="match status" value="1"/>
</dbReference>
<comment type="caution">
    <text evidence="2">The sequence shown here is derived from an EMBL/GenBank/DDBJ whole genome shotgun (WGS) entry which is preliminary data.</text>
</comment>
<name>A0ABW9RXF4_9BACT</name>
<evidence type="ECO:0000259" key="1">
    <source>
        <dbReference type="Pfam" id="PF08241"/>
    </source>
</evidence>
<keyword evidence="2" id="KW-0489">Methyltransferase</keyword>
<accession>A0ABW9RXF4</accession>
<feature type="domain" description="Methyltransferase type 11" evidence="1">
    <location>
        <begin position="63"/>
        <end position="173"/>
    </location>
</feature>
<gene>
    <name evidence="2" type="ORF">E1163_26650</name>
</gene>
<organism evidence="2 3">
    <name type="scientific">Fulvivirga kasyanovii</name>
    <dbReference type="NCBI Taxonomy" id="396812"/>
    <lineage>
        <taxon>Bacteria</taxon>
        <taxon>Pseudomonadati</taxon>
        <taxon>Bacteroidota</taxon>
        <taxon>Cytophagia</taxon>
        <taxon>Cytophagales</taxon>
        <taxon>Fulvivirgaceae</taxon>
        <taxon>Fulvivirga</taxon>
    </lineage>
</organism>
<dbReference type="Pfam" id="PF08241">
    <property type="entry name" value="Methyltransf_11"/>
    <property type="match status" value="1"/>
</dbReference>
<keyword evidence="3" id="KW-1185">Reference proteome</keyword>
<protein>
    <submittedName>
        <fullName evidence="2">Class I SAM-dependent methyltransferase</fullName>
    </submittedName>
</protein>
<reference evidence="2 3" key="1">
    <citation type="submission" date="2019-02" db="EMBL/GenBank/DDBJ databases">
        <authorList>
            <person name="Goldberg S.R."/>
            <person name="Haltli B.A."/>
            <person name="Correa H."/>
            <person name="Russell K.G."/>
        </authorList>
    </citation>
    <scope>NUCLEOTIDE SEQUENCE [LARGE SCALE GENOMIC DNA]</scope>
    <source>
        <strain evidence="2 3">JCM 16186</strain>
    </source>
</reference>
<dbReference type="Proteomes" id="UP000798808">
    <property type="component" value="Unassembled WGS sequence"/>
</dbReference>